<keyword evidence="2" id="KW-0067">ATP-binding</keyword>
<dbReference type="InterPro" id="IPR050625">
    <property type="entry name" value="ParA/MinD_ATPase"/>
</dbReference>
<comment type="caution">
    <text evidence="3">Lacks conserved residue(s) required for the propagation of feature annotation.</text>
</comment>
<dbReference type="AlphaFoldDB" id="A0A538SJ47"/>
<dbReference type="GO" id="GO:0016887">
    <property type="term" value="F:ATP hydrolysis activity"/>
    <property type="evidence" value="ECO:0007669"/>
    <property type="project" value="TreeGrafter"/>
</dbReference>
<dbReference type="InterPro" id="IPR011006">
    <property type="entry name" value="CheY-like_superfamily"/>
</dbReference>
<organism evidence="5 6">
    <name type="scientific">Eiseniibacteriota bacterium</name>
    <dbReference type="NCBI Taxonomy" id="2212470"/>
    <lineage>
        <taxon>Bacteria</taxon>
        <taxon>Candidatus Eiseniibacteriota</taxon>
    </lineage>
</organism>
<dbReference type="InterPro" id="IPR027417">
    <property type="entry name" value="P-loop_NTPase"/>
</dbReference>
<dbReference type="Pfam" id="PF10609">
    <property type="entry name" value="ParA"/>
    <property type="match status" value="1"/>
</dbReference>
<evidence type="ECO:0000313" key="6">
    <source>
        <dbReference type="Proteomes" id="UP000320184"/>
    </source>
</evidence>
<dbReference type="Proteomes" id="UP000320184">
    <property type="component" value="Unassembled WGS sequence"/>
</dbReference>
<feature type="domain" description="Response regulatory" evidence="4">
    <location>
        <begin position="6"/>
        <end position="122"/>
    </location>
</feature>
<evidence type="ECO:0000313" key="5">
    <source>
        <dbReference type="EMBL" id="TMQ51399.1"/>
    </source>
</evidence>
<evidence type="ECO:0000259" key="4">
    <source>
        <dbReference type="PROSITE" id="PS50110"/>
    </source>
</evidence>
<dbReference type="EMBL" id="VBOT01000072">
    <property type="protein sequence ID" value="TMQ51399.1"/>
    <property type="molecule type" value="Genomic_DNA"/>
</dbReference>
<comment type="caution">
    <text evidence="5">The sequence shown here is derived from an EMBL/GenBank/DDBJ whole genome shotgun (WGS) entry which is preliminary data.</text>
</comment>
<dbReference type="SUPFAM" id="SSF52172">
    <property type="entry name" value="CheY-like"/>
    <property type="match status" value="1"/>
</dbReference>
<dbReference type="GO" id="GO:0009898">
    <property type="term" value="C:cytoplasmic side of plasma membrane"/>
    <property type="evidence" value="ECO:0007669"/>
    <property type="project" value="TreeGrafter"/>
</dbReference>
<gene>
    <name evidence="5" type="ORF">E6K73_06040</name>
</gene>
<keyword evidence="1" id="KW-0547">Nucleotide-binding</keyword>
<dbReference type="Gene3D" id="3.40.50.300">
    <property type="entry name" value="P-loop containing nucleotide triphosphate hydrolases"/>
    <property type="match status" value="1"/>
</dbReference>
<evidence type="ECO:0000256" key="3">
    <source>
        <dbReference type="PROSITE-ProRule" id="PRU00169"/>
    </source>
</evidence>
<protein>
    <submittedName>
        <fullName evidence="5">MinD/ParA family protein</fullName>
    </submittedName>
</protein>
<dbReference type="GO" id="GO:0051782">
    <property type="term" value="P:negative regulation of cell division"/>
    <property type="evidence" value="ECO:0007669"/>
    <property type="project" value="TreeGrafter"/>
</dbReference>
<sequence>MSTELSVVLVHRNDIERTQLRSALESLPGVQIAGERSDLRAGMALAHQVEPSILLLELAGGGDEALQAASQYRLQHPDVVLFLSTDQFNPETLVRAMHAGAQEVLRRPLDREALSAAVERVAAFAARKHGGGTSRSVITVFSNKGGVGVSTLATNLAVSIRRQSGREVALADFDYQSGDVASMLGLAPARTIGDVLSAARIDSASVQDVMLKHASGVSVLSQPEQIERVDGVMGHQVGSVLEILGATYEVVVVDAPHLINDIALEIFDRSSIILVVAELSLPSVRAARRSLDIFHKLNFMTMQDRVRLVLNRASEHSAISRAQIEETLGMRVFCSIANDYAAVSQAINLGRPLCVDSPKSRAGRDLDGLARELIPVENATWQEEEAAPRRPRLRLFGKG</sequence>
<evidence type="ECO:0000256" key="2">
    <source>
        <dbReference type="ARBA" id="ARBA00022840"/>
    </source>
</evidence>
<reference evidence="5 6" key="1">
    <citation type="journal article" date="2019" name="Nat. Microbiol.">
        <title>Mediterranean grassland soil C-N compound turnover is dependent on rainfall and depth, and is mediated by genomically divergent microorganisms.</title>
        <authorList>
            <person name="Diamond S."/>
            <person name="Andeer P.F."/>
            <person name="Li Z."/>
            <person name="Crits-Christoph A."/>
            <person name="Burstein D."/>
            <person name="Anantharaman K."/>
            <person name="Lane K.R."/>
            <person name="Thomas B.C."/>
            <person name="Pan C."/>
            <person name="Northen T.R."/>
            <person name="Banfield J.F."/>
        </authorList>
    </citation>
    <scope>NUCLEOTIDE SEQUENCE [LARGE SCALE GENOMIC DNA]</scope>
    <source>
        <strain evidence="5">WS_3</strain>
    </source>
</reference>
<dbReference type="GO" id="GO:0000160">
    <property type="term" value="P:phosphorelay signal transduction system"/>
    <property type="evidence" value="ECO:0007669"/>
    <property type="project" value="InterPro"/>
</dbReference>
<dbReference type="InterPro" id="IPR001789">
    <property type="entry name" value="Sig_transdc_resp-reg_receiver"/>
</dbReference>
<name>A0A538SJ47_UNCEI</name>
<dbReference type="GO" id="GO:0005829">
    <property type="term" value="C:cytosol"/>
    <property type="evidence" value="ECO:0007669"/>
    <property type="project" value="TreeGrafter"/>
</dbReference>
<dbReference type="GO" id="GO:0005524">
    <property type="term" value="F:ATP binding"/>
    <property type="evidence" value="ECO:0007669"/>
    <property type="project" value="UniProtKB-KW"/>
</dbReference>
<accession>A0A538SJ47</accession>
<dbReference type="PANTHER" id="PTHR43384">
    <property type="entry name" value="SEPTUM SITE-DETERMINING PROTEIN MIND HOMOLOG, CHLOROPLASTIC-RELATED"/>
    <property type="match status" value="1"/>
</dbReference>
<dbReference type="PROSITE" id="PS50110">
    <property type="entry name" value="RESPONSE_REGULATORY"/>
    <property type="match status" value="1"/>
</dbReference>
<dbReference type="Gene3D" id="3.40.50.2300">
    <property type="match status" value="1"/>
</dbReference>
<dbReference type="SUPFAM" id="SSF52540">
    <property type="entry name" value="P-loop containing nucleoside triphosphate hydrolases"/>
    <property type="match status" value="1"/>
</dbReference>
<dbReference type="InterPro" id="IPR033756">
    <property type="entry name" value="YlxH/NBP35"/>
</dbReference>
<dbReference type="PANTHER" id="PTHR43384:SF13">
    <property type="entry name" value="SLR0110 PROTEIN"/>
    <property type="match status" value="1"/>
</dbReference>
<proteinExistence type="predicted"/>
<evidence type="ECO:0000256" key="1">
    <source>
        <dbReference type="ARBA" id="ARBA00022741"/>
    </source>
</evidence>